<dbReference type="STRING" id="1851544.ODI_02661"/>
<evidence type="ECO:0000313" key="2">
    <source>
        <dbReference type="EMBL" id="SBT23972.1"/>
    </source>
</evidence>
<dbReference type="AlphaFoldDB" id="A0A1C3JXG1"/>
<reference evidence="3 4" key="2">
    <citation type="submission" date="2017-08" db="EMBL/GenBank/DDBJ databases">
        <authorList>
            <person name="de Groot N.N."/>
        </authorList>
    </citation>
    <scope>NUCLEOTIDE SEQUENCE [LARGE SCALE GENOMIC DNA]</scope>
    <source>
        <strain evidence="3">Orrdi1</strain>
    </source>
</reference>
<sequence>MKLPSLRRLQRGAFAVEAALALPILIGVGVIGADMQRIHSERIRVENAAGVLAVNIAAQRRLTTAGIDVLADVAMQGHEAMQQLYILNVLQSGRVAWALRRGGADALCDAPVAGGVYTGQLPEDPPAGNSNAAVDNSTMSLIVVKACRDTGDIALSSGVMLPAVLETLTLFRATNKTITLDTPLTDESRASGLAFPQS</sequence>
<dbReference type="EMBL" id="FLRC01000004">
    <property type="protein sequence ID" value="SBT23972.1"/>
    <property type="molecule type" value="Genomic_DNA"/>
</dbReference>
<name>A0A1C3JXG1_9BURK</name>
<evidence type="ECO:0000313" key="4">
    <source>
        <dbReference type="Proteomes" id="UP000078558"/>
    </source>
</evidence>
<dbReference type="KEGG" id="odi:ODI_R0766"/>
<keyword evidence="1" id="KW-1133">Transmembrane helix</keyword>
<feature type="transmembrane region" description="Helical" evidence="1">
    <location>
        <begin position="12"/>
        <end position="33"/>
    </location>
</feature>
<proteinExistence type="predicted"/>
<organism evidence="2 4">
    <name type="scientific">Orrella dioscoreae</name>
    <dbReference type="NCBI Taxonomy" id="1851544"/>
    <lineage>
        <taxon>Bacteria</taxon>
        <taxon>Pseudomonadati</taxon>
        <taxon>Pseudomonadota</taxon>
        <taxon>Betaproteobacteria</taxon>
        <taxon>Burkholderiales</taxon>
        <taxon>Alcaligenaceae</taxon>
        <taxon>Orrella</taxon>
    </lineage>
</organism>
<evidence type="ECO:0000313" key="3">
    <source>
        <dbReference type="EMBL" id="SOE47317.1"/>
    </source>
</evidence>
<dbReference type="Proteomes" id="UP000078558">
    <property type="component" value="Chromosome I"/>
</dbReference>
<evidence type="ECO:0008006" key="5">
    <source>
        <dbReference type="Google" id="ProtNLM"/>
    </source>
</evidence>
<accession>A0A1C3JXG1</accession>
<dbReference type="EMBL" id="LT907988">
    <property type="protein sequence ID" value="SOE47317.1"/>
    <property type="molecule type" value="Genomic_DNA"/>
</dbReference>
<keyword evidence="1" id="KW-0812">Transmembrane</keyword>
<evidence type="ECO:0000256" key="1">
    <source>
        <dbReference type="SAM" id="Phobius"/>
    </source>
</evidence>
<reference evidence="2 4" key="1">
    <citation type="submission" date="2016-06" db="EMBL/GenBank/DDBJ databases">
        <authorList>
            <person name="Kjaerup R.B."/>
            <person name="Dalgaard T.S."/>
            <person name="Juul-Madsen H.R."/>
        </authorList>
    </citation>
    <scope>NUCLEOTIDE SEQUENCE [LARGE SCALE GENOMIC DNA]</scope>
    <source>
        <strain evidence="2">Orrdi1</strain>
    </source>
</reference>
<gene>
    <name evidence="2" type="ORF">ODI_02661</name>
    <name evidence="3" type="ORF">ODI_R0766</name>
</gene>
<keyword evidence="1" id="KW-0472">Membrane</keyword>
<keyword evidence="4" id="KW-1185">Reference proteome</keyword>
<protein>
    <recommendedName>
        <fullName evidence="5">Pilus assembly protein</fullName>
    </recommendedName>
</protein>
<dbReference type="OrthoDB" id="8635655at2"/>
<dbReference type="RefSeq" id="WP_067749680.1">
    <property type="nucleotide sequence ID" value="NZ_LT907988.1"/>
</dbReference>